<keyword evidence="4" id="KW-0949">S-adenosyl-L-methionine</keyword>
<proteinExistence type="inferred from homology"/>
<dbReference type="CDD" id="cd02440">
    <property type="entry name" value="AdoMet_MTases"/>
    <property type="match status" value="1"/>
</dbReference>
<dbReference type="GO" id="GO:0032259">
    <property type="term" value="P:methylation"/>
    <property type="evidence" value="ECO:0007669"/>
    <property type="project" value="UniProtKB-KW"/>
</dbReference>
<dbReference type="InterPro" id="IPR029063">
    <property type="entry name" value="SAM-dependent_MTases_sf"/>
</dbReference>
<dbReference type="EMBL" id="CP154795">
    <property type="protein sequence ID" value="XAN06614.1"/>
    <property type="molecule type" value="Genomic_DNA"/>
</dbReference>
<feature type="domain" description="Methyltransferase small" evidence="5">
    <location>
        <begin position="143"/>
        <end position="273"/>
    </location>
</feature>
<dbReference type="PANTHER" id="PTHR45875:SF1">
    <property type="entry name" value="METHYLTRANSFERASE N6AMT1"/>
    <property type="match status" value="1"/>
</dbReference>
<dbReference type="InterPro" id="IPR052190">
    <property type="entry name" value="Euk-Arch_PrmC-MTase"/>
</dbReference>
<dbReference type="Pfam" id="PF23186">
    <property type="entry name" value="DUF7059"/>
    <property type="match status" value="1"/>
</dbReference>
<evidence type="ECO:0000259" key="6">
    <source>
        <dbReference type="Pfam" id="PF23186"/>
    </source>
</evidence>
<evidence type="ECO:0000256" key="1">
    <source>
        <dbReference type="ARBA" id="ARBA00006149"/>
    </source>
</evidence>
<dbReference type="InterPro" id="IPR002052">
    <property type="entry name" value="DNA_methylase_N6_adenine_CS"/>
</dbReference>
<organism evidence="7 8">
    <name type="scientific">Ammonicoccus fulvus</name>
    <dbReference type="NCBI Taxonomy" id="3138240"/>
    <lineage>
        <taxon>Bacteria</taxon>
        <taxon>Bacillati</taxon>
        <taxon>Actinomycetota</taxon>
        <taxon>Actinomycetes</taxon>
        <taxon>Propionibacteriales</taxon>
        <taxon>Propionibacteriaceae</taxon>
        <taxon>Ammonicoccus</taxon>
    </lineage>
</organism>
<evidence type="ECO:0000313" key="8">
    <source>
        <dbReference type="Proteomes" id="UP001442841"/>
    </source>
</evidence>
<evidence type="ECO:0000259" key="5">
    <source>
        <dbReference type="Pfam" id="PF05175"/>
    </source>
</evidence>
<name>A0ABZ3FKQ2_9ACTN</name>
<dbReference type="SUPFAM" id="SSF53335">
    <property type="entry name" value="S-adenosyl-L-methionine-dependent methyltransferases"/>
    <property type="match status" value="1"/>
</dbReference>
<evidence type="ECO:0000256" key="3">
    <source>
        <dbReference type="ARBA" id="ARBA00022679"/>
    </source>
</evidence>
<protein>
    <submittedName>
        <fullName evidence="7">Methyltransferase</fullName>
    </submittedName>
</protein>
<dbReference type="InterPro" id="IPR055487">
    <property type="entry name" value="DUF7059"/>
</dbReference>
<gene>
    <name evidence="7" type="ORF">AADG42_04590</name>
</gene>
<dbReference type="PROSITE" id="PS00092">
    <property type="entry name" value="N6_MTASE"/>
    <property type="match status" value="1"/>
</dbReference>
<evidence type="ECO:0000313" key="7">
    <source>
        <dbReference type="EMBL" id="XAN06614.1"/>
    </source>
</evidence>
<evidence type="ECO:0000256" key="4">
    <source>
        <dbReference type="ARBA" id="ARBA00022691"/>
    </source>
</evidence>
<dbReference type="Gene3D" id="3.40.50.150">
    <property type="entry name" value="Vaccinia Virus protein VP39"/>
    <property type="match status" value="1"/>
</dbReference>
<dbReference type="InterPro" id="IPR007848">
    <property type="entry name" value="Small_mtfrase_dom"/>
</dbReference>
<accession>A0ABZ3FKQ2</accession>
<keyword evidence="2 7" id="KW-0489">Methyltransferase</keyword>
<dbReference type="GO" id="GO:0008168">
    <property type="term" value="F:methyltransferase activity"/>
    <property type="evidence" value="ECO:0007669"/>
    <property type="project" value="UniProtKB-KW"/>
</dbReference>
<feature type="domain" description="DUF7059" evidence="6">
    <location>
        <begin position="17"/>
        <end position="100"/>
    </location>
</feature>
<sequence length="490" mass="53059">MEREETADRLGDRLLELDWSVDTVLERIGEEGQRALGRNSTVAADRHLGSADDPVATLTRLWLLQQKVGRAAADAALPGLVDDLTAAGVLNSEGASVEAAVDVRPYDSDDGTRGWVVSDLVNGLDGLPGPARPDYVLGISPASTSLAQMTIRDRIGSALDLGAGCGVQSLHLARHARRVVATDLNPRANELAAWTYHLNDLEIDQRLGSLYEPVAGERFDLIVTNPPYVMSPPGTERLVYREGSMVADGLVEAIVRGSADHLTNGGTLQVLGNWAILDPDRWTERLADWIPPGCDALIMERERLDPYEYIEIWLADAGLAGRPEHAERYREWLDYFDSLGVRQVGMGWLQVHRSGSEVPDLRIEQWPHAVEQPVGPAFAAHRTAVAYARRGDSEILATNWRLASDVIQETIGDPGAADPRHIVLRSQRGFRRAVEVGTALGGVLGACDGELPLGVIIGAVAGLLDADAETLVAELLPRVRQLLADGILVL</sequence>
<dbReference type="RefSeq" id="WP_425308044.1">
    <property type="nucleotide sequence ID" value="NZ_CP154795.1"/>
</dbReference>
<dbReference type="PANTHER" id="PTHR45875">
    <property type="entry name" value="METHYLTRANSFERASE N6AMT1"/>
    <property type="match status" value="1"/>
</dbReference>
<dbReference type="Pfam" id="PF05175">
    <property type="entry name" value="MTS"/>
    <property type="match status" value="1"/>
</dbReference>
<evidence type="ECO:0000256" key="2">
    <source>
        <dbReference type="ARBA" id="ARBA00022603"/>
    </source>
</evidence>
<comment type="similarity">
    <text evidence="1">Belongs to the eukaryotic/archaeal PrmC-related family.</text>
</comment>
<keyword evidence="8" id="KW-1185">Reference proteome</keyword>
<dbReference type="Proteomes" id="UP001442841">
    <property type="component" value="Chromosome"/>
</dbReference>
<reference evidence="7 8" key="1">
    <citation type="submission" date="2024-04" db="EMBL/GenBank/DDBJ databases">
        <title>Isolation of an actinomycete strain from pig manure.</title>
        <authorList>
            <person name="Gong T."/>
            <person name="Yu Z."/>
            <person name="An M."/>
            <person name="Wei C."/>
            <person name="Yang W."/>
            <person name="Liu L."/>
        </authorList>
    </citation>
    <scope>NUCLEOTIDE SEQUENCE [LARGE SCALE GENOMIC DNA]</scope>
    <source>
        <strain evidence="7 8">ZF39</strain>
    </source>
</reference>
<keyword evidence="3" id="KW-0808">Transferase</keyword>